<reference evidence="1" key="1">
    <citation type="journal article" date="2014" name="Genome Announc.">
        <title>Draft Genome Sequence of Mycobacterium triplex DSM 44626.</title>
        <authorList>
            <person name="Sassi M."/>
            <person name="Croce O."/>
            <person name="Robert C."/>
            <person name="Raoult D."/>
            <person name="Drancourt M."/>
        </authorList>
    </citation>
    <scope>NUCLEOTIDE SEQUENCE [LARGE SCALE GENOMIC DNA]</scope>
    <source>
        <strain evidence="1">DSM 44626</strain>
    </source>
</reference>
<name>A0A024JZI9_9MYCO</name>
<gene>
    <name evidence="1" type="ORF">BN973_03370</name>
</gene>
<dbReference type="Proteomes" id="UP000028880">
    <property type="component" value="Unassembled WGS sequence"/>
</dbReference>
<evidence type="ECO:0000313" key="1">
    <source>
        <dbReference type="EMBL" id="CDO88999.1"/>
    </source>
</evidence>
<dbReference type="HOGENOM" id="CLU_3045614_0_0_11"/>
<dbReference type="AlphaFoldDB" id="A0A024JZI9"/>
<sequence>MAIDCCPACGYPTIGRDVCSFCRPLLAGLHSESTLASDARLLYEPACSSDEAVA</sequence>
<dbReference type="EMBL" id="HG964446">
    <property type="protein sequence ID" value="CDO88999.1"/>
    <property type="molecule type" value="Genomic_DNA"/>
</dbReference>
<proteinExistence type="predicted"/>
<organism evidence="1">
    <name type="scientific">Mycobacterium triplex</name>
    <dbReference type="NCBI Taxonomy" id="47839"/>
    <lineage>
        <taxon>Bacteria</taxon>
        <taxon>Bacillati</taxon>
        <taxon>Actinomycetota</taxon>
        <taxon>Actinomycetes</taxon>
        <taxon>Mycobacteriales</taxon>
        <taxon>Mycobacteriaceae</taxon>
        <taxon>Mycobacterium</taxon>
        <taxon>Mycobacterium simiae complex</taxon>
    </lineage>
</organism>
<accession>A0A024JZI9</accession>
<reference evidence="1" key="2">
    <citation type="submission" date="2014-04" db="EMBL/GenBank/DDBJ databases">
        <authorList>
            <person name="Xu Y.W."/>
            <person name="Yang Q."/>
        </authorList>
    </citation>
    <scope>NUCLEOTIDE SEQUENCE</scope>
    <source>
        <strain evidence="1">DSM 44626</strain>
    </source>
</reference>
<protein>
    <submittedName>
        <fullName evidence="1">Uncharacterized protein</fullName>
    </submittedName>
</protein>